<evidence type="ECO:0000313" key="1">
    <source>
        <dbReference type="EMBL" id="AAQ66003.1"/>
    </source>
</evidence>
<dbReference type="KEGG" id="pgi:PG_0855"/>
<proteinExistence type="predicted"/>
<dbReference type="EMBL" id="AE015924">
    <property type="protein sequence ID" value="AAQ66003.1"/>
    <property type="molecule type" value="Genomic_DNA"/>
</dbReference>
<accession>Q7MW11</accession>
<gene>
    <name evidence="1" type="ordered locus">PG_0855</name>
</gene>
<dbReference type="HOGENOM" id="CLU_3397886_0_0_10"/>
<reference evidence="1 2" key="1">
    <citation type="journal article" date="2003" name="J. Bacteriol.">
        <title>Complete genome sequence of the oral pathogenic bacterium Porphyromonas gingivalis strain W83.</title>
        <authorList>
            <person name="Nelson K."/>
            <person name="Fleishmann R."/>
            <person name="DeBoy R."/>
            <person name="Paulsen I."/>
            <person name="Fouts D."/>
            <person name="Eisen J."/>
            <person name="Daugherty S."/>
            <person name="Dodson R."/>
            <person name="Durkin A."/>
            <person name="Gwinn M."/>
            <person name="Haft D."/>
            <person name="Kolonay J."/>
            <person name="Nelson W."/>
            <person name="White O."/>
            <person name="Mason T."/>
            <person name="Tallon L."/>
            <person name="Gray J."/>
            <person name="Granger D."/>
            <person name="Tettelin H."/>
            <person name="Dong H."/>
            <person name="Galvin J."/>
            <person name="Duncan M."/>
            <person name="Dewhirst F."/>
            <person name="Fraser C."/>
        </authorList>
    </citation>
    <scope>NUCLEOTIDE SEQUENCE [LARGE SCALE GENOMIC DNA]</scope>
    <source>
        <strain evidence="2">ATCC BAA-308 / W83</strain>
    </source>
</reference>
<protein>
    <submittedName>
        <fullName evidence="1">Uncharacterized protein</fullName>
    </submittedName>
</protein>
<dbReference type="EnsemblBacteria" id="AAQ66003">
    <property type="protein sequence ID" value="AAQ66003"/>
    <property type="gene ID" value="PG_0855"/>
</dbReference>
<dbReference type="AlphaFoldDB" id="Q7MW11"/>
<evidence type="ECO:0000313" key="2">
    <source>
        <dbReference type="Proteomes" id="UP000000588"/>
    </source>
</evidence>
<name>Q7MW11_PORGI</name>
<dbReference type="Proteomes" id="UP000000588">
    <property type="component" value="Chromosome"/>
</dbReference>
<organism evidence="1 2">
    <name type="scientific">Porphyromonas gingivalis (strain ATCC BAA-308 / W83)</name>
    <dbReference type="NCBI Taxonomy" id="242619"/>
    <lineage>
        <taxon>Bacteria</taxon>
        <taxon>Pseudomonadati</taxon>
        <taxon>Bacteroidota</taxon>
        <taxon>Bacteroidia</taxon>
        <taxon>Bacteroidales</taxon>
        <taxon>Porphyromonadaceae</taxon>
        <taxon>Porphyromonas</taxon>
    </lineage>
</organism>
<dbReference type="STRING" id="242619.PG_0855"/>
<sequence>MIFSLHHFALICSEMGTFAVSKRAKYKWEVL</sequence>
<keyword evidence="2" id="KW-1185">Reference proteome</keyword>